<evidence type="ECO:0000256" key="1">
    <source>
        <dbReference type="SAM" id="MobiDB-lite"/>
    </source>
</evidence>
<dbReference type="Proteomes" id="UP000202575">
    <property type="component" value="Segment"/>
</dbReference>
<dbReference type="KEGG" id="vg:1733739"/>
<dbReference type="Pfam" id="PF02336">
    <property type="entry name" value="Denso_VP4"/>
    <property type="match status" value="1"/>
</dbReference>
<evidence type="ECO:0000313" key="2">
    <source>
        <dbReference type="EMBL" id="AAN41667.1"/>
    </source>
</evidence>
<dbReference type="RefSeq" id="NP_874377.1">
    <property type="nucleotide sequence ID" value="NC_005040.1"/>
</dbReference>
<protein>
    <submittedName>
        <fullName evidence="2">Putative structural protein</fullName>
    </submittedName>
</protein>
<sequence length="619" mass="68336">MREFRYLGPPPPERPNWQNLNSSQQRYSLEQYNKALARRSLPPYVLGGVEEDPDLDWDYDGNGNPNSGEASGDHVANTSAPDNSTSNGNGGSASGSMASSSGSGSKRPADSSGSEPAPKRAGGTSLPGTAAANDGDPDTGNPSSENAVIPRPIGHTGGYTMVYRKVHTFISYGCGWKVLRYLNTDNAYLGTTSLMSVPVDQPWFYMSPSEFKFLPRGAICTEVKCKGVMRNPRTAFETNSSTSSLATLNQNKFMVKADALNLKTRGFNRKLTFGNSSEPMDPTNTENDQSSMKEFVRKLYGQDLDGTFSAKEGYELPASYMNLPLMYNSYFCNFVNRNHNSGKLGWERFNEHITKVDASFTVGTTVLNYSYKPHVGILTLPHDPIFDACVSVQEPNSSKFAMLRNAGNEPECQDFINAASGLFERRSDQKLTFVGENGWKRIFGNDRYCTNIDVGQYFRMFDKHEYSNKVQPSVHVGIYPVHKLTTATNSIVPVNFTDVECTWDFETEMTVSFGCPQSRTAFDRLHVEYEKTWLLADDNYNQNLYNRADLSIVHGLYVAPEKVADNQNAAAHSSGLTKEMGKASTTKNIDSFTTPVDATVTTPVPTSVRVNMGRRPHGG</sequence>
<evidence type="ECO:0000313" key="3">
    <source>
        <dbReference type="Proteomes" id="UP000202575"/>
    </source>
</evidence>
<feature type="compositionally biased region" description="Acidic residues" evidence="1">
    <location>
        <begin position="49"/>
        <end position="59"/>
    </location>
</feature>
<dbReference type="InterPro" id="IPR003433">
    <property type="entry name" value="Capsid_VP4_densovirus"/>
</dbReference>
<dbReference type="InterPro" id="IPR016184">
    <property type="entry name" value="Capsid/spike_ssDNA_virus"/>
</dbReference>
<dbReference type="GeneID" id="1733739"/>
<proteinExistence type="predicted"/>
<dbReference type="SUPFAM" id="SSF88645">
    <property type="entry name" value="ssDNA viruses"/>
    <property type="match status" value="1"/>
</dbReference>
<feature type="compositionally biased region" description="Low complexity" evidence="1">
    <location>
        <begin position="94"/>
        <end position="112"/>
    </location>
</feature>
<name>Q8B4P8_9VIRU</name>
<dbReference type="OrthoDB" id="39504at10239"/>
<organism evidence="2 3">
    <name type="scientific">Myzus persicae densovirus 1</name>
    <dbReference type="NCBI Taxonomy" id="2847998"/>
    <lineage>
        <taxon>Viruses</taxon>
        <taxon>Monodnaviria</taxon>
        <taxon>Shotokuvirae</taxon>
        <taxon>Cossaviricota</taxon>
        <taxon>Quintoviricetes</taxon>
        <taxon>Piccovirales</taxon>
        <taxon>Parvoviridae</taxon>
        <taxon>Densovirinae</taxon>
        <taxon>Hemiambidensovirus</taxon>
        <taxon>Hemiambidensovirus hemipteran2</taxon>
    </lineage>
</organism>
<reference evidence="2 3" key="1">
    <citation type="journal article" date="2003" name="J. Gen. Virol.">
        <title>A new virus infecting Myzus persicae has a genome organization similar to the species of the genus Densovirus.</title>
        <authorList>
            <person name="van Munster M."/>
            <person name="Dullemans A.M."/>
            <person name="Verbeek M."/>
            <person name="van den Heuvel J.F."/>
            <person name="Reinbold C."/>
            <person name="Brault V."/>
            <person name="Clerivet A."/>
            <person name="van der Wilk F."/>
        </authorList>
    </citation>
    <scope>NUCLEOTIDE SEQUENCE [LARGE SCALE GENOMIC DNA]</scope>
</reference>
<accession>Q8B4P8</accession>
<feature type="region of interest" description="Disordered" evidence="1">
    <location>
        <begin position="1"/>
        <end position="24"/>
    </location>
</feature>
<dbReference type="GO" id="GO:0005198">
    <property type="term" value="F:structural molecule activity"/>
    <property type="evidence" value="ECO:0007669"/>
    <property type="project" value="InterPro"/>
</dbReference>
<dbReference type="EMBL" id="AY148187">
    <property type="protein sequence ID" value="AAN41667.1"/>
    <property type="molecule type" value="Genomic_DNA"/>
</dbReference>
<keyword evidence="3" id="KW-1185">Reference proteome</keyword>
<feature type="region of interest" description="Disordered" evidence="1">
    <location>
        <begin position="38"/>
        <end position="154"/>
    </location>
</feature>